<dbReference type="RefSeq" id="WP_047762922.1">
    <property type="nucleotide sequence ID" value="NZ_LAQL01000003.1"/>
</dbReference>
<organism evidence="1 2">
    <name type="scientific">Kiloniella spongiae</name>
    <dbReference type="NCBI Taxonomy" id="1489064"/>
    <lineage>
        <taxon>Bacteria</taxon>
        <taxon>Pseudomonadati</taxon>
        <taxon>Pseudomonadota</taxon>
        <taxon>Alphaproteobacteria</taxon>
        <taxon>Rhodospirillales</taxon>
        <taxon>Kiloniellaceae</taxon>
        <taxon>Kiloniella</taxon>
    </lineage>
</organism>
<dbReference type="SUPFAM" id="SSF89447">
    <property type="entry name" value="AbrB/MazE/MraZ-like"/>
    <property type="match status" value="1"/>
</dbReference>
<gene>
    <name evidence="1" type="ORF">WH96_04355</name>
</gene>
<keyword evidence="2" id="KW-1185">Reference proteome</keyword>
<protein>
    <submittedName>
        <fullName evidence="1">Uncharacterized protein</fullName>
    </submittedName>
</protein>
<reference evidence="1 2" key="1">
    <citation type="submission" date="2015-03" db="EMBL/GenBank/DDBJ databases">
        <title>Genome Sequence of Kiloniella spongiae MEBiC09566, isolated from a marine sponge.</title>
        <authorList>
            <person name="Shao Z."/>
            <person name="Wang L."/>
            <person name="Li X."/>
        </authorList>
    </citation>
    <scope>NUCLEOTIDE SEQUENCE [LARGE SCALE GENOMIC DNA]</scope>
    <source>
        <strain evidence="1 2">MEBiC09566</strain>
    </source>
</reference>
<dbReference type="OrthoDB" id="5459182at2"/>
<dbReference type="AlphaFoldDB" id="A0A0H2MLH3"/>
<dbReference type="Gene3D" id="2.10.260.10">
    <property type="match status" value="1"/>
</dbReference>
<dbReference type="NCBIfam" id="TIGR02609">
    <property type="entry name" value="doc_partner"/>
    <property type="match status" value="1"/>
</dbReference>
<comment type="caution">
    <text evidence="1">The sequence shown here is derived from an EMBL/GenBank/DDBJ whole genome shotgun (WGS) entry which is preliminary data.</text>
</comment>
<sequence length="74" mass="8409">MPNTAKVRKVGNSLSVTLTDVLKRHRIDEGDTLYISETPSGIMLQKYDPDFETAMEAAREIMDKHPNMMKELAK</sequence>
<dbReference type="EMBL" id="LAQL01000003">
    <property type="protein sequence ID" value="KLN61587.1"/>
    <property type="molecule type" value="Genomic_DNA"/>
</dbReference>
<dbReference type="InterPro" id="IPR013432">
    <property type="entry name" value="Doc_partner"/>
</dbReference>
<accession>A0A0H2MLH3</accession>
<name>A0A0H2MLH3_9PROT</name>
<dbReference type="Proteomes" id="UP000035444">
    <property type="component" value="Unassembled WGS sequence"/>
</dbReference>
<evidence type="ECO:0000313" key="1">
    <source>
        <dbReference type="EMBL" id="KLN61587.1"/>
    </source>
</evidence>
<dbReference type="InterPro" id="IPR037914">
    <property type="entry name" value="SpoVT-AbrB_sf"/>
</dbReference>
<evidence type="ECO:0000313" key="2">
    <source>
        <dbReference type="Proteomes" id="UP000035444"/>
    </source>
</evidence>
<dbReference type="STRING" id="1489064.WH96_04355"/>
<proteinExistence type="predicted"/>